<dbReference type="GO" id="GO:0006355">
    <property type="term" value="P:regulation of DNA-templated transcription"/>
    <property type="evidence" value="ECO:0007669"/>
    <property type="project" value="InterPro"/>
</dbReference>
<dbReference type="GO" id="GO:0006271">
    <property type="term" value="P:DNA strand elongation involved in DNA replication"/>
    <property type="evidence" value="ECO:0007669"/>
    <property type="project" value="TreeGrafter"/>
</dbReference>
<evidence type="ECO:0000313" key="12">
    <source>
        <dbReference type="Proteomes" id="UP000655751"/>
    </source>
</evidence>
<dbReference type="EMBL" id="JADMLG010000004">
    <property type="protein sequence ID" value="MBH0776908.1"/>
    <property type="molecule type" value="Genomic_DNA"/>
</dbReference>
<evidence type="ECO:0000313" key="11">
    <source>
        <dbReference type="EMBL" id="MBH0776908.1"/>
    </source>
</evidence>
<dbReference type="SUPFAM" id="SSF55979">
    <property type="entry name" value="DNA clamp"/>
    <property type="match status" value="1"/>
</dbReference>
<dbReference type="Pfam" id="PF02767">
    <property type="entry name" value="DNA_pol3_beta_2"/>
    <property type="match status" value="1"/>
</dbReference>
<dbReference type="PANTHER" id="PTHR30478:SF0">
    <property type="entry name" value="BETA SLIDING CLAMP"/>
    <property type="match status" value="1"/>
</dbReference>
<evidence type="ECO:0000256" key="2">
    <source>
        <dbReference type="ARBA" id="ARBA00010752"/>
    </source>
</evidence>
<keyword evidence="5" id="KW-0548">Nucleotidyltransferase</keyword>
<feature type="region of interest" description="Disordered" evidence="9">
    <location>
        <begin position="281"/>
        <end position="338"/>
    </location>
</feature>
<dbReference type="PANTHER" id="PTHR30478">
    <property type="entry name" value="DNA POLYMERASE III SUBUNIT BETA"/>
    <property type="match status" value="1"/>
</dbReference>
<dbReference type="InterPro" id="IPR022637">
    <property type="entry name" value="DNA_polIII_beta_cen"/>
</dbReference>
<reference evidence="11" key="1">
    <citation type="submission" date="2020-11" db="EMBL/GenBank/DDBJ databases">
        <title>Nocardia NEAU-351.nov., a novel actinomycete isolated from the cow dung.</title>
        <authorList>
            <person name="Zhang X."/>
        </authorList>
    </citation>
    <scope>NUCLEOTIDE SEQUENCE</scope>
    <source>
        <strain evidence="11">NEAU-351</strain>
    </source>
</reference>
<keyword evidence="6" id="KW-0235">DNA replication</keyword>
<feature type="compositionally biased region" description="Polar residues" evidence="9">
    <location>
        <begin position="285"/>
        <end position="295"/>
    </location>
</feature>
<dbReference type="GO" id="GO:0003677">
    <property type="term" value="F:DNA binding"/>
    <property type="evidence" value="ECO:0007669"/>
    <property type="project" value="UniProtKB-KW"/>
</dbReference>
<dbReference type="InterPro" id="IPR046938">
    <property type="entry name" value="DNA_clamp_sf"/>
</dbReference>
<dbReference type="GO" id="GO:0008408">
    <property type="term" value="F:3'-5' exonuclease activity"/>
    <property type="evidence" value="ECO:0007669"/>
    <property type="project" value="InterPro"/>
</dbReference>
<dbReference type="Proteomes" id="UP000655751">
    <property type="component" value="Unassembled WGS sequence"/>
</dbReference>
<name>A0A931IAI6_9NOCA</name>
<sequence length="463" mass="48764">MTDSESDDLITIGAVARASGLTASALRFYDDSGLLAPAHVDAATGYRYYAPEQCERATLIRQLREIAIPLGAVAEILSGDPNAAGRILDDHVRTLTRRAEQAALVASAVKLAIGATTVTVAGSLLAEAIGQVVGAAARDDAIAILACVYLEVHPDSVTLTATDRYRLATRTLVPDIAAAAPWRRIVRARELAELCSPLGREGAVAVSRTEHGIALRGPDFEAECPAVDGEYPDYRTMLADLTPVATRIVVDRAALLEALETPADLVLCTAEPDALALSSMVPTGPTESLAASTRTHPTEQVGTTTSPTQPVTHTRDAEDADPVQPTAYRPHPAGHTRMSEDIGRHRSVSTVSARAQAVAPEAIASTPACHGPVADTESVREVSWWSRPRIRRIPAMGSGPRVDLAFAPETLRPAIAAALGPDIMLDIAGPDQPVVVRSATDGDLTSLVMPRALPAQIDTKEIA</sequence>
<comment type="similarity">
    <text evidence="2">Belongs to the beta sliding clamp family.</text>
</comment>
<keyword evidence="4" id="KW-0808">Transferase</keyword>
<dbReference type="PROSITE" id="PS50937">
    <property type="entry name" value="HTH_MERR_2"/>
    <property type="match status" value="1"/>
</dbReference>
<dbReference type="InterPro" id="IPR001001">
    <property type="entry name" value="DNA_polIII_beta"/>
</dbReference>
<gene>
    <name evidence="11" type="ORF">IT779_11500</name>
</gene>
<dbReference type="GO" id="GO:0009360">
    <property type="term" value="C:DNA polymerase III complex"/>
    <property type="evidence" value="ECO:0007669"/>
    <property type="project" value="InterPro"/>
</dbReference>
<protein>
    <submittedName>
        <fullName evidence="11">MerR family transcriptional regulator</fullName>
    </submittedName>
</protein>
<evidence type="ECO:0000256" key="8">
    <source>
        <dbReference type="ARBA" id="ARBA00023125"/>
    </source>
</evidence>
<evidence type="ECO:0000256" key="7">
    <source>
        <dbReference type="ARBA" id="ARBA00022932"/>
    </source>
</evidence>
<evidence type="ECO:0000256" key="9">
    <source>
        <dbReference type="SAM" id="MobiDB-lite"/>
    </source>
</evidence>
<dbReference type="AlphaFoldDB" id="A0A931IAI6"/>
<comment type="subcellular location">
    <subcellularLocation>
        <location evidence="1">Cytoplasm</location>
    </subcellularLocation>
</comment>
<evidence type="ECO:0000256" key="3">
    <source>
        <dbReference type="ARBA" id="ARBA00022490"/>
    </source>
</evidence>
<dbReference type="PROSITE" id="PS00552">
    <property type="entry name" value="HTH_MERR_1"/>
    <property type="match status" value="1"/>
</dbReference>
<evidence type="ECO:0000256" key="4">
    <source>
        <dbReference type="ARBA" id="ARBA00022679"/>
    </source>
</evidence>
<feature type="compositionally biased region" description="Low complexity" evidence="9">
    <location>
        <begin position="300"/>
        <end position="312"/>
    </location>
</feature>
<proteinExistence type="inferred from homology"/>
<dbReference type="SMART" id="SM00422">
    <property type="entry name" value="HTH_MERR"/>
    <property type="match status" value="1"/>
</dbReference>
<organism evidence="11 12">
    <name type="scientific">Nocardia bovistercoris</name>
    <dbReference type="NCBI Taxonomy" id="2785916"/>
    <lineage>
        <taxon>Bacteria</taxon>
        <taxon>Bacillati</taxon>
        <taxon>Actinomycetota</taxon>
        <taxon>Actinomycetes</taxon>
        <taxon>Mycobacteriales</taxon>
        <taxon>Nocardiaceae</taxon>
        <taxon>Nocardia</taxon>
    </lineage>
</organism>
<dbReference type="SMART" id="SM00480">
    <property type="entry name" value="POL3Bc"/>
    <property type="match status" value="1"/>
</dbReference>
<dbReference type="InterPro" id="IPR000551">
    <property type="entry name" value="MerR-type_HTH_dom"/>
</dbReference>
<accession>A0A931IAI6</accession>
<evidence type="ECO:0000256" key="1">
    <source>
        <dbReference type="ARBA" id="ARBA00004496"/>
    </source>
</evidence>
<dbReference type="Gene3D" id="3.10.150.10">
    <property type="entry name" value="DNA Polymerase III, subunit A, domain 2"/>
    <property type="match status" value="2"/>
</dbReference>
<evidence type="ECO:0000256" key="6">
    <source>
        <dbReference type="ARBA" id="ARBA00022705"/>
    </source>
</evidence>
<feature type="domain" description="HTH merR-type" evidence="10">
    <location>
        <begin position="9"/>
        <end position="79"/>
    </location>
</feature>
<keyword evidence="12" id="KW-1185">Reference proteome</keyword>
<dbReference type="GO" id="GO:0005737">
    <property type="term" value="C:cytoplasm"/>
    <property type="evidence" value="ECO:0007669"/>
    <property type="project" value="UniProtKB-SubCell"/>
</dbReference>
<keyword evidence="7" id="KW-0239">DNA-directed DNA polymerase</keyword>
<keyword evidence="3" id="KW-0963">Cytoplasm</keyword>
<comment type="caution">
    <text evidence="11">The sequence shown here is derived from an EMBL/GenBank/DDBJ whole genome shotgun (WGS) entry which is preliminary data.</text>
</comment>
<dbReference type="Gene3D" id="1.10.1660.10">
    <property type="match status" value="1"/>
</dbReference>
<dbReference type="RefSeq" id="WP_196149260.1">
    <property type="nucleotide sequence ID" value="NZ_JADMLG010000004.1"/>
</dbReference>
<dbReference type="InterPro" id="IPR009061">
    <property type="entry name" value="DNA-bd_dom_put_sf"/>
</dbReference>
<dbReference type="SUPFAM" id="SSF46955">
    <property type="entry name" value="Putative DNA-binding domain"/>
    <property type="match status" value="1"/>
</dbReference>
<dbReference type="Pfam" id="PF13411">
    <property type="entry name" value="MerR_1"/>
    <property type="match status" value="1"/>
</dbReference>
<evidence type="ECO:0000256" key="5">
    <source>
        <dbReference type="ARBA" id="ARBA00022695"/>
    </source>
</evidence>
<dbReference type="GO" id="GO:0003887">
    <property type="term" value="F:DNA-directed DNA polymerase activity"/>
    <property type="evidence" value="ECO:0007669"/>
    <property type="project" value="UniProtKB-KW"/>
</dbReference>
<evidence type="ECO:0000259" key="10">
    <source>
        <dbReference type="PROSITE" id="PS50937"/>
    </source>
</evidence>
<keyword evidence="8" id="KW-0238">DNA-binding</keyword>